<proteinExistence type="predicted"/>
<keyword evidence="2" id="KW-1185">Reference proteome</keyword>
<gene>
    <name evidence="1" type="ORF">KQX54_005622</name>
</gene>
<evidence type="ECO:0000313" key="1">
    <source>
        <dbReference type="EMBL" id="KAH0546001.1"/>
    </source>
</evidence>
<name>A0AAV7I738_COTGL</name>
<evidence type="ECO:0000313" key="2">
    <source>
        <dbReference type="Proteomes" id="UP000826195"/>
    </source>
</evidence>
<dbReference type="Proteomes" id="UP000826195">
    <property type="component" value="Unassembled WGS sequence"/>
</dbReference>
<protein>
    <submittedName>
        <fullName evidence="1">Uncharacterized protein</fullName>
    </submittedName>
</protein>
<reference evidence="1 2" key="1">
    <citation type="journal article" date="2021" name="J. Hered.">
        <title>A chromosome-level genome assembly of the parasitoid wasp, Cotesia glomerata (Hymenoptera: Braconidae).</title>
        <authorList>
            <person name="Pinto B.J."/>
            <person name="Weis J.J."/>
            <person name="Gamble T."/>
            <person name="Ode P.J."/>
            <person name="Paul R."/>
            <person name="Zaspel J.M."/>
        </authorList>
    </citation>
    <scope>NUCLEOTIDE SEQUENCE [LARGE SCALE GENOMIC DNA]</scope>
    <source>
        <strain evidence="1">CgM1</strain>
    </source>
</reference>
<sequence length="164" mass="18521">MEPSRARMRCEESSCMVIHFTYSFGCLKFSSRSYLEVGSLVLQVKEEEGREGARLILSLRGRFPGRISIRVCAARQGFFWWFECWEYEICRLGEYVGLSREVYLIGRVSGELADGRHEPGGANGDETETKDRLVSFGYASRCPAVVCTPASRNPPFISFIIPSV</sequence>
<organism evidence="1 2">
    <name type="scientific">Cotesia glomerata</name>
    <name type="common">Lepidopteran parasitic wasp</name>
    <name type="synonym">Apanteles glomeratus</name>
    <dbReference type="NCBI Taxonomy" id="32391"/>
    <lineage>
        <taxon>Eukaryota</taxon>
        <taxon>Metazoa</taxon>
        <taxon>Ecdysozoa</taxon>
        <taxon>Arthropoda</taxon>
        <taxon>Hexapoda</taxon>
        <taxon>Insecta</taxon>
        <taxon>Pterygota</taxon>
        <taxon>Neoptera</taxon>
        <taxon>Endopterygota</taxon>
        <taxon>Hymenoptera</taxon>
        <taxon>Apocrita</taxon>
        <taxon>Ichneumonoidea</taxon>
        <taxon>Braconidae</taxon>
        <taxon>Microgastrinae</taxon>
        <taxon>Cotesia</taxon>
    </lineage>
</organism>
<comment type="caution">
    <text evidence="1">The sequence shown here is derived from an EMBL/GenBank/DDBJ whole genome shotgun (WGS) entry which is preliminary data.</text>
</comment>
<accession>A0AAV7I738</accession>
<dbReference type="AlphaFoldDB" id="A0AAV7I738"/>
<dbReference type="EMBL" id="JAHXZJ010002237">
    <property type="protein sequence ID" value="KAH0546001.1"/>
    <property type="molecule type" value="Genomic_DNA"/>
</dbReference>